<dbReference type="InterPro" id="IPR003717">
    <property type="entry name" value="RecO"/>
</dbReference>
<evidence type="ECO:0000256" key="1">
    <source>
        <dbReference type="ARBA" id="ARBA00007452"/>
    </source>
</evidence>
<evidence type="ECO:0000256" key="5">
    <source>
        <dbReference type="ARBA" id="ARBA00023204"/>
    </source>
</evidence>
<organism evidence="9 10">
    <name type="scientific">Streptococcus minor</name>
    <dbReference type="NCBI Taxonomy" id="229549"/>
    <lineage>
        <taxon>Bacteria</taxon>
        <taxon>Bacillati</taxon>
        <taxon>Bacillota</taxon>
        <taxon>Bacilli</taxon>
        <taxon>Lactobacillales</taxon>
        <taxon>Streptococcaceae</taxon>
        <taxon>Streptococcus</taxon>
    </lineage>
</organism>
<feature type="domain" description="DNA replication/recombination mediator RecO N-terminal" evidence="8">
    <location>
        <begin position="1"/>
        <end position="78"/>
    </location>
</feature>
<accession>A0A3P1V9G9</accession>
<dbReference type="GO" id="GO:0043590">
    <property type="term" value="C:bacterial nucleoid"/>
    <property type="evidence" value="ECO:0007669"/>
    <property type="project" value="TreeGrafter"/>
</dbReference>
<dbReference type="RefSeq" id="WP_124777729.1">
    <property type="nucleotide sequence ID" value="NZ_RQZA01000010.1"/>
</dbReference>
<keyword evidence="4 7" id="KW-0233">DNA recombination</keyword>
<comment type="caution">
    <text evidence="9">The sequence shown here is derived from an EMBL/GenBank/DDBJ whole genome shotgun (WGS) entry which is preliminary data.</text>
</comment>
<dbReference type="PANTHER" id="PTHR33991">
    <property type="entry name" value="DNA REPAIR PROTEIN RECO"/>
    <property type="match status" value="1"/>
</dbReference>
<dbReference type="SUPFAM" id="SSF50249">
    <property type="entry name" value="Nucleic acid-binding proteins"/>
    <property type="match status" value="1"/>
</dbReference>
<dbReference type="GO" id="GO:0006302">
    <property type="term" value="P:double-strand break repair"/>
    <property type="evidence" value="ECO:0007669"/>
    <property type="project" value="TreeGrafter"/>
</dbReference>
<evidence type="ECO:0000256" key="4">
    <source>
        <dbReference type="ARBA" id="ARBA00023172"/>
    </source>
</evidence>
<dbReference type="PANTHER" id="PTHR33991:SF1">
    <property type="entry name" value="DNA REPAIR PROTEIN RECO"/>
    <property type="match status" value="1"/>
</dbReference>
<dbReference type="EMBL" id="RQZA01000010">
    <property type="protein sequence ID" value="RRD30025.1"/>
    <property type="molecule type" value="Genomic_DNA"/>
</dbReference>
<evidence type="ECO:0000256" key="2">
    <source>
        <dbReference type="ARBA" id="ARBA00021310"/>
    </source>
</evidence>
<reference evidence="9 10" key="1">
    <citation type="submission" date="2018-11" db="EMBL/GenBank/DDBJ databases">
        <title>Genomes From Bacteria Associated with the Canine Oral Cavity: a Test Case for Automated Genome-Based Taxonomic Assignment.</title>
        <authorList>
            <person name="Coil D.A."/>
            <person name="Jospin G."/>
            <person name="Darling A.E."/>
            <person name="Wallis C."/>
            <person name="Davis I.J."/>
            <person name="Harris S."/>
            <person name="Eisen J.A."/>
            <person name="Holcombe L.J."/>
            <person name="O'Flynn C."/>
        </authorList>
    </citation>
    <scope>NUCLEOTIDE SEQUENCE [LARGE SCALE GENOMIC DNA]</scope>
    <source>
        <strain evidence="9 10">OH4621_COT-116</strain>
    </source>
</reference>
<proteinExistence type="inferred from homology"/>
<evidence type="ECO:0000256" key="6">
    <source>
        <dbReference type="ARBA" id="ARBA00033409"/>
    </source>
</evidence>
<gene>
    <name evidence="7 9" type="primary">recO</name>
    <name evidence="9" type="ORF">EII38_08625</name>
</gene>
<evidence type="ECO:0000313" key="9">
    <source>
        <dbReference type="EMBL" id="RRD30025.1"/>
    </source>
</evidence>
<keyword evidence="5 7" id="KW-0234">DNA repair</keyword>
<dbReference type="Gene3D" id="2.40.50.140">
    <property type="entry name" value="Nucleic acid-binding proteins"/>
    <property type="match status" value="1"/>
</dbReference>
<name>A0A3P1V9G9_9STRE</name>
<keyword evidence="3 7" id="KW-0227">DNA damage</keyword>
<dbReference type="GO" id="GO:0006310">
    <property type="term" value="P:DNA recombination"/>
    <property type="evidence" value="ECO:0007669"/>
    <property type="project" value="UniProtKB-UniRule"/>
</dbReference>
<dbReference type="InterPro" id="IPR037278">
    <property type="entry name" value="ARFGAP/RecO"/>
</dbReference>
<protein>
    <recommendedName>
        <fullName evidence="2 7">DNA repair protein RecO</fullName>
    </recommendedName>
    <alternativeName>
        <fullName evidence="6 7">Recombination protein O</fullName>
    </alternativeName>
</protein>
<dbReference type="HAMAP" id="MF_00201">
    <property type="entry name" value="RecO"/>
    <property type="match status" value="1"/>
</dbReference>
<dbReference type="AlphaFoldDB" id="A0A3P1V9G9"/>
<evidence type="ECO:0000256" key="7">
    <source>
        <dbReference type="HAMAP-Rule" id="MF_00201"/>
    </source>
</evidence>
<comment type="similarity">
    <text evidence="1 7">Belongs to the RecO family.</text>
</comment>
<evidence type="ECO:0000313" key="10">
    <source>
        <dbReference type="Proteomes" id="UP000281771"/>
    </source>
</evidence>
<dbReference type="InterPro" id="IPR022572">
    <property type="entry name" value="DNA_rep/recomb_RecO_N"/>
</dbReference>
<evidence type="ECO:0000256" key="3">
    <source>
        <dbReference type="ARBA" id="ARBA00022763"/>
    </source>
</evidence>
<evidence type="ECO:0000259" key="8">
    <source>
        <dbReference type="Pfam" id="PF11967"/>
    </source>
</evidence>
<dbReference type="Gene3D" id="1.20.1440.120">
    <property type="entry name" value="Recombination protein O, C-terminal domain"/>
    <property type="match status" value="1"/>
</dbReference>
<comment type="function">
    <text evidence="7">Involved in DNA repair and RecF pathway recombination.</text>
</comment>
<keyword evidence="10" id="KW-1185">Reference proteome</keyword>
<dbReference type="SUPFAM" id="SSF57863">
    <property type="entry name" value="ArfGap/RecO-like zinc finger"/>
    <property type="match status" value="1"/>
</dbReference>
<dbReference type="Pfam" id="PF02565">
    <property type="entry name" value="RecO_C"/>
    <property type="match status" value="1"/>
</dbReference>
<dbReference type="InterPro" id="IPR042242">
    <property type="entry name" value="RecO_C"/>
</dbReference>
<dbReference type="Proteomes" id="UP000281771">
    <property type="component" value="Unassembled WGS sequence"/>
</dbReference>
<dbReference type="STRING" id="1123309.GCA_000377005_00245"/>
<sequence>MQRIESRGLVLYNRNFREDDKLVKIFTEVAGKRMFFVKHANRSKLTAGIQALTVADYSLKLNEEGLSYIDDVHQIKTFKKIHEDIFQLAYASYIVSLADACMQDGIADAALFAFLEKTLDLMEAGLDMEVLTNIFEIQLLNRFGVSLNFHECVFCHRVGLPFDYSYQYSGVLCPQHYHEDQRRPHLDPNLLYLLGQFQSISFTDLETISIKPEMKQKLRLFIDQLYEEYVGIHLKSKKFIDDLNKWGGIMKNRDKQSDG</sequence>
<dbReference type="Pfam" id="PF11967">
    <property type="entry name" value="RecO_N"/>
    <property type="match status" value="1"/>
</dbReference>
<dbReference type="NCBIfam" id="TIGR00613">
    <property type="entry name" value="reco"/>
    <property type="match status" value="1"/>
</dbReference>
<dbReference type="InterPro" id="IPR012340">
    <property type="entry name" value="NA-bd_OB-fold"/>
</dbReference>